<keyword evidence="12" id="KW-1185">Reference proteome</keyword>
<evidence type="ECO:0000256" key="1">
    <source>
        <dbReference type="ARBA" id="ARBA00008609"/>
    </source>
</evidence>
<dbReference type="PIRSF" id="PIRSF006487">
    <property type="entry name" value="GcvT"/>
    <property type="match status" value="1"/>
</dbReference>
<evidence type="ECO:0000256" key="4">
    <source>
        <dbReference type="ARBA" id="ARBA00022679"/>
    </source>
</evidence>
<dbReference type="NCBIfam" id="NF010093">
    <property type="entry name" value="PRK13579.1"/>
    <property type="match status" value="1"/>
</dbReference>
<dbReference type="InterPro" id="IPR013977">
    <property type="entry name" value="GcvT_C"/>
</dbReference>
<evidence type="ECO:0000259" key="9">
    <source>
        <dbReference type="Pfam" id="PF01571"/>
    </source>
</evidence>
<dbReference type="PANTHER" id="PTHR43757:SF2">
    <property type="entry name" value="AMINOMETHYLTRANSFERASE, MITOCHONDRIAL"/>
    <property type="match status" value="1"/>
</dbReference>
<dbReference type="NCBIfam" id="NF001567">
    <property type="entry name" value="PRK00389.1"/>
    <property type="match status" value="1"/>
</dbReference>
<dbReference type="FunFam" id="3.30.70.1400:FF:000001">
    <property type="entry name" value="Aminomethyltransferase"/>
    <property type="match status" value="1"/>
</dbReference>
<dbReference type="GO" id="GO:0032259">
    <property type="term" value="P:methylation"/>
    <property type="evidence" value="ECO:0007669"/>
    <property type="project" value="UniProtKB-KW"/>
</dbReference>
<gene>
    <name evidence="11" type="primary">gcvT</name>
    <name evidence="11" type="ORF">FKG95_02495</name>
</gene>
<dbReference type="InterPro" id="IPR029043">
    <property type="entry name" value="GcvT/YgfZ_C"/>
</dbReference>
<sequence length="382" mass="40666">MDLHPVLKDRTVTDQDSQNKKTALYALHVELGGKMVPFAGYMLPVQYADAGIMLEHQRARESAALFDVSHMGQVRITGADRVAALEALVPADVETLAVGRTRYSFFTNETGGILDDLMITQAEDGLILVINAACKDADIAHLRANLSGDVKLEVLDSLSLLALQGPGSAAVLGQWAPEATTMPFMSTRDFVIAGIDCRVSRSGYSGEDGYEIAMESDRAVDLARALLEHDAVSASGLGARDSLRLEAGLCLYGHDIDTTTTPVEAGLTWAMQKRRRTEGGFPGAAVIQKQLADGAPRRLVGLKPEGRAPCREGTELTDDSGRVIGKITSGGFGPTVGGPVAMGYLETAFASAGTTVQAMVRGKPRPCEVVKMPFVAHSFYRG</sequence>
<dbReference type="NCBIfam" id="TIGR00528">
    <property type="entry name" value="gcvT"/>
    <property type="match status" value="1"/>
</dbReference>
<evidence type="ECO:0000259" key="10">
    <source>
        <dbReference type="Pfam" id="PF08669"/>
    </source>
</evidence>
<evidence type="ECO:0000256" key="3">
    <source>
        <dbReference type="ARBA" id="ARBA00022576"/>
    </source>
</evidence>
<evidence type="ECO:0000256" key="5">
    <source>
        <dbReference type="ARBA" id="ARBA00022946"/>
    </source>
</evidence>
<dbReference type="Pfam" id="PF08669">
    <property type="entry name" value="GCV_T_C"/>
    <property type="match status" value="1"/>
</dbReference>
<dbReference type="Gene3D" id="3.30.70.1400">
    <property type="entry name" value="Aminomethyltransferase beta-barrel domains"/>
    <property type="match status" value="1"/>
</dbReference>
<evidence type="ECO:0000256" key="6">
    <source>
        <dbReference type="ARBA" id="ARBA00031395"/>
    </source>
</evidence>
<protein>
    <recommendedName>
        <fullName evidence="2">aminomethyltransferase</fullName>
        <ecNumber evidence="2">2.1.2.10</ecNumber>
    </recommendedName>
    <alternativeName>
        <fullName evidence="6">Glycine cleavage system T protein</fullName>
    </alternativeName>
</protein>
<dbReference type="EMBL" id="VHSH01000001">
    <property type="protein sequence ID" value="TQV83481.1"/>
    <property type="molecule type" value="Genomic_DNA"/>
</dbReference>
<dbReference type="FunFam" id="4.10.1250.10:FF:000002">
    <property type="entry name" value="Aminomethyltransferase"/>
    <property type="match status" value="1"/>
</dbReference>
<accession>A0A545U1Y3</accession>
<evidence type="ECO:0000313" key="12">
    <source>
        <dbReference type="Proteomes" id="UP000315252"/>
    </source>
</evidence>
<dbReference type="SUPFAM" id="SSF101790">
    <property type="entry name" value="Aminomethyltransferase beta-barrel domain"/>
    <property type="match status" value="1"/>
</dbReference>
<evidence type="ECO:0000256" key="8">
    <source>
        <dbReference type="PIRSR" id="PIRSR006487-1"/>
    </source>
</evidence>
<keyword evidence="5" id="KW-0809">Transit peptide</keyword>
<dbReference type="InterPro" id="IPR006222">
    <property type="entry name" value="GCVT_N"/>
</dbReference>
<dbReference type="Gene3D" id="4.10.1250.10">
    <property type="entry name" value="Aminomethyltransferase fragment"/>
    <property type="match status" value="1"/>
</dbReference>
<dbReference type="Pfam" id="PF01571">
    <property type="entry name" value="GCV_T"/>
    <property type="match status" value="1"/>
</dbReference>
<reference evidence="11 12" key="1">
    <citation type="submission" date="2019-06" db="EMBL/GenBank/DDBJ databases">
        <title>Whole genome sequence for Rhodospirillaceae sp. R148.</title>
        <authorList>
            <person name="Wang G."/>
        </authorList>
    </citation>
    <scope>NUCLEOTIDE SEQUENCE [LARGE SCALE GENOMIC DNA]</scope>
    <source>
        <strain evidence="11 12">R148</strain>
    </source>
</reference>
<dbReference type="PANTHER" id="PTHR43757">
    <property type="entry name" value="AMINOMETHYLTRANSFERASE"/>
    <property type="match status" value="1"/>
</dbReference>
<evidence type="ECO:0000256" key="7">
    <source>
        <dbReference type="ARBA" id="ARBA00047665"/>
    </source>
</evidence>
<dbReference type="RefSeq" id="WP_142894718.1">
    <property type="nucleotide sequence ID" value="NZ_ML660052.1"/>
</dbReference>
<proteinExistence type="inferred from homology"/>
<organism evidence="11 12">
    <name type="scientific">Denitrobaculum tricleocarpae</name>
    <dbReference type="NCBI Taxonomy" id="2591009"/>
    <lineage>
        <taxon>Bacteria</taxon>
        <taxon>Pseudomonadati</taxon>
        <taxon>Pseudomonadota</taxon>
        <taxon>Alphaproteobacteria</taxon>
        <taxon>Rhodospirillales</taxon>
        <taxon>Rhodospirillaceae</taxon>
        <taxon>Denitrobaculum</taxon>
    </lineage>
</organism>
<dbReference type="OrthoDB" id="9774591at2"/>
<dbReference type="InterPro" id="IPR027266">
    <property type="entry name" value="TrmE/GcvT-like"/>
</dbReference>
<dbReference type="GO" id="GO:0006546">
    <property type="term" value="P:glycine catabolic process"/>
    <property type="evidence" value="ECO:0007669"/>
    <property type="project" value="InterPro"/>
</dbReference>
<dbReference type="GO" id="GO:0004047">
    <property type="term" value="F:aminomethyltransferase activity"/>
    <property type="evidence" value="ECO:0007669"/>
    <property type="project" value="UniProtKB-EC"/>
</dbReference>
<dbReference type="Gene3D" id="2.40.30.110">
    <property type="entry name" value="Aminomethyltransferase beta-barrel domains"/>
    <property type="match status" value="1"/>
</dbReference>
<dbReference type="GO" id="GO:0008483">
    <property type="term" value="F:transaminase activity"/>
    <property type="evidence" value="ECO:0007669"/>
    <property type="project" value="UniProtKB-KW"/>
</dbReference>
<keyword evidence="3" id="KW-0032">Aminotransferase</keyword>
<feature type="binding site" evidence="8">
    <location>
        <position position="211"/>
    </location>
    <ligand>
        <name>substrate</name>
    </ligand>
</feature>
<evidence type="ECO:0000256" key="2">
    <source>
        <dbReference type="ARBA" id="ARBA00012616"/>
    </source>
</evidence>
<comment type="similarity">
    <text evidence="1">Belongs to the GcvT family.</text>
</comment>
<dbReference type="SUPFAM" id="SSF103025">
    <property type="entry name" value="Folate-binding domain"/>
    <property type="match status" value="1"/>
</dbReference>
<dbReference type="Proteomes" id="UP000315252">
    <property type="component" value="Unassembled WGS sequence"/>
</dbReference>
<feature type="domain" description="GCVT N-terminal" evidence="9">
    <location>
        <begin position="24"/>
        <end position="273"/>
    </location>
</feature>
<comment type="catalytic activity">
    <reaction evidence="7">
        <text>N(6)-[(R)-S(8)-aminomethyldihydrolipoyl]-L-lysyl-[protein] + (6S)-5,6,7,8-tetrahydrofolate = N(6)-[(R)-dihydrolipoyl]-L-lysyl-[protein] + (6R)-5,10-methylene-5,6,7,8-tetrahydrofolate + NH4(+)</text>
        <dbReference type="Rhea" id="RHEA:16945"/>
        <dbReference type="Rhea" id="RHEA-COMP:10475"/>
        <dbReference type="Rhea" id="RHEA-COMP:10492"/>
        <dbReference type="ChEBI" id="CHEBI:15636"/>
        <dbReference type="ChEBI" id="CHEBI:28938"/>
        <dbReference type="ChEBI" id="CHEBI:57453"/>
        <dbReference type="ChEBI" id="CHEBI:83100"/>
        <dbReference type="ChEBI" id="CHEBI:83143"/>
        <dbReference type="EC" id="2.1.2.10"/>
    </reaction>
</comment>
<name>A0A545U1Y3_9PROT</name>
<keyword evidence="11" id="KW-0489">Methyltransferase</keyword>
<dbReference type="InterPro" id="IPR028896">
    <property type="entry name" value="GcvT/YgfZ/DmdA"/>
</dbReference>
<dbReference type="GO" id="GO:0005960">
    <property type="term" value="C:glycine cleavage complex"/>
    <property type="evidence" value="ECO:0007669"/>
    <property type="project" value="InterPro"/>
</dbReference>
<feature type="domain" description="Aminomethyltransferase C-terminal" evidence="10">
    <location>
        <begin position="297"/>
        <end position="375"/>
    </location>
</feature>
<dbReference type="AlphaFoldDB" id="A0A545U1Y3"/>
<evidence type="ECO:0000313" key="11">
    <source>
        <dbReference type="EMBL" id="TQV83481.1"/>
    </source>
</evidence>
<dbReference type="Gene3D" id="3.30.1360.120">
    <property type="entry name" value="Probable tRNA modification gtpase trme, domain 1"/>
    <property type="match status" value="1"/>
</dbReference>
<dbReference type="EC" id="2.1.2.10" evidence="2"/>
<comment type="caution">
    <text evidence="11">The sequence shown here is derived from an EMBL/GenBank/DDBJ whole genome shotgun (WGS) entry which is preliminary data.</text>
</comment>
<dbReference type="InterPro" id="IPR006223">
    <property type="entry name" value="GcvT"/>
</dbReference>
<dbReference type="GO" id="GO:0008168">
    <property type="term" value="F:methyltransferase activity"/>
    <property type="evidence" value="ECO:0007669"/>
    <property type="project" value="UniProtKB-KW"/>
</dbReference>
<keyword evidence="4 11" id="KW-0808">Transferase</keyword>